<gene>
    <name evidence="1" type="ORF">VNO78_19922</name>
</gene>
<dbReference type="EMBL" id="JAYMYS010000005">
    <property type="protein sequence ID" value="KAK7391506.1"/>
    <property type="molecule type" value="Genomic_DNA"/>
</dbReference>
<proteinExistence type="predicted"/>
<evidence type="ECO:0000313" key="1">
    <source>
        <dbReference type="EMBL" id="KAK7391506.1"/>
    </source>
</evidence>
<evidence type="ECO:0000313" key="2">
    <source>
        <dbReference type="Proteomes" id="UP001386955"/>
    </source>
</evidence>
<accession>A0AAN9XGQ9</accession>
<keyword evidence="2" id="KW-1185">Reference proteome</keyword>
<reference evidence="1 2" key="1">
    <citation type="submission" date="2024-01" db="EMBL/GenBank/DDBJ databases">
        <title>The genomes of 5 underutilized Papilionoideae crops provide insights into root nodulation and disease resistanc.</title>
        <authorList>
            <person name="Jiang F."/>
        </authorList>
    </citation>
    <scope>NUCLEOTIDE SEQUENCE [LARGE SCALE GENOMIC DNA]</scope>
    <source>
        <strain evidence="1">DUOXIRENSHENG_FW03</strain>
        <tissue evidence="1">Leaves</tissue>
    </source>
</reference>
<protein>
    <submittedName>
        <fullName evidence="1">Uncharacterized protein</fullName>
    </submittedName>
</protein>
<organism evidence="1 2">
    <name type="scientific">Psophocarpus tetragonolobus</name>
    <name type="common">Winged bean</name>
    <name type="synonym">Dolichos tetragonolobus</name>
    <dbReference type="NCBI Taxonomy" id="3891"/>
    <lineage>
        <taxon>Eukaryota</taxon>
        <taxon>Viridiplantae</taxon>
        <taxon>Streptophyta</taxon>
        <taxon>Embryophyta</taxon>
        <taxon>Tracheophyta</taxon>
        <taxon>Spermatophyta</taxon>
        <taxon>Magnoliopsida</taxon>
        <taxon>eudicotyledons</taxon>
        <taxon>Gunneridae</taxon>
        <taxon>Pentapetalae</taxon>
        <taxon>rosids</taxon>
        <taxon>fabids</taxon>
        <taxon>Fabales</taxon>
        <taxon>Fabaceae</taxon>
        <taxon>Papilionoideae</taxon>
        <taxon>50 kb inversion clade</taxon>
        <taxon>NPAAA clade</taxon>
        <taxon>indigoferoid/millettioid clade</taxon>
        <taxon>Phaseoleae</taxon>
        <taxon>Psophocarpus</taxon>
    </lineage>
</organism>
<name>A0AAN9XGQ9_PSOTE</name>
<comment type="caution">
    <text evidence="1">The sequence shown here is derived from an EMBL/GenBank/DDBJ whole genome shotgun (WGS) entry which is preliminary data.</text>
</comment>
<dbReference type="AlphaFoldDB" id="A0AAN9XGQ9"/>
<dbReference type="Proteomes" id="UP001386955">
    <property type="component" value="Unassembled WGS sequence"/>
</dbReference>
<sequence>MNIKDTSGSLHDSVKASLGRNKRVSIQIGGPTPTWSRIWIRCHPVSCWDSWHLLFSLRSPCSKRIGADSSFDLAEWVEIVPMQCLVP</sequence>